<dbReference type="PANTHER" id="PTHR22907">
    <property type="entry name" value="GH04558P"/>
    <property type="match status" value="1"/>
</dbReference>
<dbReference type="InterPro" id="IPR042235">
    <property type="entry name" value="ZP-C_dom"/>
</dbReference>
<dbReference type="PROSITE" id="PS51034">
    <property type="entry name" value="ZP_2"/>
    <property type="match status" value="1"/>
</dbReference>
<dbReference type="Pfam" id="PF00100">
    <property type="entry name" value="Zona_pellucida"/>
    <property type="match status" value="1"/>
</dbReference>
<evidence type="ECO:0000256" key="3">
    <source>
        <dbReference type="ARBA" id="ARBA00023157"/>
    </source>
</evidence>
<dbReference type="SUPFAM" id="SSF57196">
    <property type="entry name" value="EGF/Laminin"/>
    <property type="match status" value="1"/>
</dbReference>
<feature type="transmembrane region" description="Helical" evidence="5">
    <location>
        <begin position="432"/>
        <end position="458"/>
    </location>
</feature>
<evidence type="ECO:0000259" key="7">
    <source>
        <dbReference type="PROSITE" id="PS50026"/>
    </source>
</evidence>
<evidence type="ECO:0000256" key="1">
    <source>
        <dbReference type="ARBA" id="ARBA00022460"/>
    </source>
</evidence>
<keyword evidence="1" id="KW-0193">Cuticle</keyword>
<feature type="chain" id="PRO_5012216767" evidence="6">
    <location>
        <begin position="34"/>
        <end position="485"/>
    </location>
</feature>
<protein>
    <submittedName>
        <fullName evidence="9">EGF-like domain-containing protein 2</fullName>
    </submittedName>
</protein>
<evidence type="ECO:0000256" key="5">
    <source>
        <dbReference type="SAM" id="Phobius"/>
    </source>
</evidence>
<dbReference type="SMART" id="SM00241">
    <property type="entry name" value="ZP"/>
    <property type="match status" value="1"/>
</dbReference>
<keyword evidence="3 4" id="KW-1015">Disulfide bond</keyword>
<dbReference type="InterPro" id="IPR056953">
    <property type="entry name" value="CUT_N"/>
</dbReference>
<comment type="caution">
    <text evidence="9">The sequence shown here is derived from an EMBL/GenBank/DDBJ whole genome shotgun (WGS) entry which is preliminary data.</text>
</comment>
<keyword evidence="4" id="KW-0245">EGF-like domain</keyword>
<evidence type="ECO:0000259" key="8">
    <source>
        <dbReference type="PROSITE" id="PS51034"/>
    </source>
</evidence>
<comment type="caution">
    <text evidence="4">Lacks conserved residue(s) required for the propagation of feature annotation.</text>
</comment>
<dbReference type="EMBL" id="NEDP02004195">
    <property type="protein sequence ID" value="OWF46347.1"/>
    <property type="molecule type" value="Genomic_DNA"/>
</dbReference>
<organism evidence="9 10">
    <name type="scientific">Mizuhopecten yessoensis</name>
    <name type="common">Japanese scallop</name>
    <name type="synonym">Patinopecten yessoensis</name>
    <dbReference type="NCBI Taxonomy" id="6573"/>
    <lineage>
        <taxon>Eukaryota</taxon>
        <taxon>Metazoa</taxon>
        <taxon>Spiralia</taxon>
        <taxon>Lophotrochozoa</taxon>
        <taxon>Mollusca</taxon>
        <taxon>Bivalvia</taxon>
        <taxon>Autobranchia</taxon>
        <taxon>Pteriomorphia</taxon>
        <taxon>Pectinida</taxon>
        <taxon>Pectinoidea</taxon>
        <taxon>Pectinidae</taxon>
        <taxon>Mizuhopecten</taxon>
    </lineage>
</organism>
<feature type="domain" description="EGF-like" evidence="7">
    <location>
        <begin position="76"/>
        <end position="109"/>
    </location>
</feature>
<keyword evidence="5" id="KW-0472">Membrane</keyword>
<dbReference type="InterPro" id="IPR001507">
    <property type="entry name" value="ZP_dom"/>
</dbReference>
<evidence type="ECO:0000256" key="6">
    <source>
        <dbReference type="SAM" id="SignalP"/>
    </source>
</evidence>
<gene>
    <name evidence="9" type="ORF">KP79_PYT04820</name>
</gene>
<evidence type="ECO:0000313" key="10">
    <source>
        <dbReference type="Proteomes" id="UP000242188"/>
    </source>
</evidence>
<reference evidence="9 10" key="1">
    <citation type="journal article" date="2017" name="Nat. Ecol. Evol.">
        <title>Scallop genome provides insights into evolution of bilaterian karyotype and development.</title>
        <authorList>
            <person name="Wang S."/>
            <person name="Zhang J."/>
            <person name="Jiao W."/>
            <person name="Li J."/>
            <person name="Xun X."/>
            <person name="Sun Y."/>
            <person name="Guo X."/>
            <person name="Huan P."/>
            <person name="Dong B."/>
            <person name="Zhang L."/>
            <person name="Hu X."/>
            <person name="Sun X."/>
            <person name="Wang J."/>
            <person name="Zhao C."/>
            <person name="Wang Y."/>
            <person name="Wang D."/>
            <person name="Huang X."/>
            <person name="Wang R."/>
            <person name="Lv J."/>
            <person name="Li Y."/>
            <person name="Zhang Z."/>
            <person name="Liu B."/>
            <person name="Lu W."/>
            <person name="Hui Y."/>
            <person name="Liang J."/>
            <person name="Zhou Z."/>
            <person name="Hou R."/>
            <person name="Li X."/>
            <person name="Liu Y."/>
            <person name="Li H."/>
            <person name="Ning X."/>
            <person name="Lin Y."/>
            <person name="Zhao L."/>
            <person name="Xing Q."/>
            <person name="Dou J."/>
            <person name="Li Y."/>
            <person name="Mao J."/>
            <person name="Guo H."/>
            <person name="Dou H."/>
            <person name="Li T."/>
            <person name="Mu C."/>
            <person name="Jiang W."/>
            <person name="Fu Q."/>
            <person name="Fu X."/>
            <person name="Miao Y."/>
            <person name="Liu J."/>
            <person name="Yu Q."/>
            <person name="Li R."/>
            <person name="Liao H."/>
            <person name="Li X."/>
            <person name="Kong Y."/>
            <person name="Jiang Z."/>
            <person name="Chourrout D."/>
            <person name="Li R."/>
            <person name="Bao Z."/>
        </authorList>
    </citation>
    <scope>NUCLEOTIDE SEQUENCE [LARGE SCALE GENOMIC DNA]</scope>
    <source>
        <strain evidence="9 10">PY_sf001</strain>
    </source>
</reference>
<keyword evidence="10" id="KW-1185">Reference proteome</keyword>
<evidence type="ECO:0000313" key="9">
    <source>
        <dbReference type="EMBL" id="OWF46347.1"/>
    </source>
</evidence>
<evidence type="ECO:0000256" key="4">
    <source>
        <dbReference type="PROSITE-ProRule" id="PRU00076"/>
    </source>
</evidence>
<feature type="signal peptide" evidence="6">
    <location>
        <begin position="1"/>
        <end position="33"/>
    </location>
</feature>
<dbReference type="GO" id="GO:0042302">
    <property type="term" value="F:structural constituent of cuticle"/>
    <property type="evidence" value="ECO:0007669"/>
    <property type="project" value="UniProtKB-KW"/>
</dbReference>
<keyword evidence="5" id="KW-0812">Transmembrane</keyword>
<keyword evidence="2 6" id="KW-0732">Signal</keyword>
<dbReference type="OrthoDB" id="6138691at2759"/>
<dbReference type="Gene3D" id="2.60.40.4100">
    <property type="entry name" value="Zona pellucida, ZP-C domain"/>
    <property type="match status" value="1"/>
</dbReference>
<dbReference type="Proteomes" id="UP000242188">
    <property type="component" value="Unassembled WGS sequence"/>
</dbReference>
<dbReference type="Gene3D" id="2.10.25.10">
    <property type="entry name" value="Laminin"/>
    <property type="match status" value="1"/>
</dbReference>
<sequence>MIWYDNDEHTKSKMFRFGAVLICFIVVLDVTLSQEEQTQYNCYLRGYECKNGGSCQKGACVCTAEYTAYDCGVAVAEQDCVDDPCANGGVCHNTDQCHCPITHYGPTCDSETDSWECLGVEMKVNMMVPEGYSGAIYGALSRSECIFTEETSDVAGYRKFSSSIAFDNSTCGATEIQDYPMPGDITYVTDVVVGFHPRIRTRYDRFVSLNCTHPASNVSMEADLDSTISQRGNLTRREDKKTYSPVRFHFLDAEENVLARALFVGEKFTNMVYLTSTEVYSALLLEKCVANNGEDGTQTEVVLLENGCPTSDGNLVMQDPPGQIKLDYTPQDSSTPIPAAALHMLGFRFYESKQVFIQCVVKICKAEDEAACATPDCNGAPVVRRRRSADDFNNSTDEQTVSGLFTILEEPIVLPNKQIVEKESDCFRSSEIIIVIIVMSALVLVMLIACVVLATLIVRSRGKVQKLVEHNDAHGLHIPRAKLTM</sequence>
<dbReference type="InterPro" id="IPR000742">
    <property type="entry name" value="EGF"/>
</dbReference>
<dbReference type="PROSITE" id="PS00022">
    <property type="entry name" value="EGF_1"/>
    <property type="match status" value="1"/>
</dbReference>
<feature type="disulfide bond" evidence="4">
    <location>
        <begin position="99"/>
        <end position="108"/>
    </location>
</feature>
<dbReference type="InterPro" id="IPR051962">
    <property type="entry name" value="Cuticlin"/>
</dbReference>
<feature type="domain" description="ZP" evidence="8">
    <location>
        <begin position="116"/>
        <end position="384"/>
    </location>
</feature>
<dbReference type="PANTHER" id="PTHR22907:SF46">
    <property type="entry name" value="ZP DOMAIN-CONTAINING PROTEIN"/>
    <property type="match status" value="1"/>
</dbReference>
<dbReference type="PROSITE" id="PS50026">
    <property type="entry name" value="EGF_3"/>
    <property type="match status" value="1"/>
</dbReference>
<dbReference type="AlphaFoldDB" id="A0A210QC70"/>
<keyword evidence="5" id="KW-1133">Transmembrane helix</keyword>
<name>A0A210QC70_MIZYE</name>
<evidence type="ECO:0000256" key="2">
    <source>
        <dbReference type="ARBA" id="ARBA00022729"/>
    </source>
</evidence>
<dbReference type="InterPro" id="IPR055355">
    <property type="entry name" value="ZP-C"/>
</dbReference>
<proteinExistence type="predicted"/>
<accession>A0A210QC70</accession>
<dbReference type="Pfam" id="PF25057">
    <property type="entry name" value="CUT_N"/>
    <property type="match status" value="1"/>
</dbReference>
<dbReference type="CDD" id="cd00054">
    <property type="entry name" value="EGF_CA"/>
    <property type="match status" value="1"/>
</dbReference>